<dbReference type="InterPro" id="IPR036168">
    <property type="entry name" value="AP2_Mu_C_sf"/>
</dbReference>
<evidence type="ECO:0000256" key="6">
    <source>
        <dbReference type="ARBA" id="ARBA00022583"/>
    </source>
</evidence>
<evidence type="ECO:0000256" key="11">
    <source>
        <dbReference type="SAM" id="MobiDB-lite"/>
    </source>
</evidence>
<dbReference type="PROSITE" id="PS00991">
    <property type="entry name" value="CLAT_ADAPTOR_M_2"/>
    <property type="match status" value="1"/>
</dbReference>
<evidence type="ECO:0000259" key="12">
    <source>
        <dbReference type="PROSITE" id="PS51072"/>
    </source>
</evidence>
<keyword evidence="4" id="KW-0813">Transport</keyword>
<keyword evidence="5" id="KW-1003">Cell membrane</keyword>
<dbReference type="GO" id="GO:0006897">
    <property type="term" value="P:endocytosis"/>
    <property type="evidence" value="ECO:0007669"/>
    <property type="project" value="UniProtKB-KW"/>
</dbReference>
<keyword evidence="6" id="KW-0254">Endocytosis</keyword>
<feature type="region of interest" description="Disordered" evidence="11">
    <location>
        <begin position="1197"/>
        <end position="1237"/>
    </location>
</feature>
<dbReference type="PANTHER" id="PTHR12634">
    <property type="entry name" value="SIT4 YEAST -ASSOCIATING PROTEIN-RELATED"/>
    <property type="match status" value="1"/>
</dbReference>
<dbReference type="PRINTS" id="PR00314">
    <property type="entry name" value="CLATHRINADPT"/>
</dbReference>
<dbReference type="InterPro" id="IPR043512">
    <property type="entry name" value="Mu2_C"/>
</dbReference>
<dbReference type="PROSITE" id="PS51072">
    <property type="entry name" value="MHD"/>
    <property type="match status" value="1"/>
</dbReference>
<feature type="compositionally biased region" description="Polar residues" evidence="11">
    <location>
        <begin position="1214"/>
        <end position="1226"/>
    </location>
</feature>
<dbReference type="InterPro" id="IPR007587">
    <property type="entry name" value="SAPS"/>
</dbReference>
<evidence type="ECO:0000256" key="4">
    <source>
        <dbReference type="ARBA" id="ARBA00022448"/>
    </source>
</evidence>
<feature type="compositionally biased region" description="Polar residues" evidence="11">
    <location>
        <begin position="933"/>
        <end position="945"/>
    </location>
</feature>
<dbReference type="InterPro" id="IPR043532">
    <property type="entry name" value="AP2_Mu_N"/>
</dbReference>
<keyword evidence="10" id="KW-0131">Cell cycle</keyword>
<feature type="region of interest" description="Disordered" evidence="11">
    <location>
        <begin position="914"/>
        <end position="956"/>
    </location>
</feature>
<evidence type="ECO:0000313" key="14">
    <source>
        <dbReference type="Proteomes" id="UP001050691"/>
    </source>
</evidence>
<dbReference type="Gene3D" id="2.60.40.1170">
    <property type="entry name" value="Mu homology domain, subdomain B"/>
    <property type="match status" value="2"/>
</dbReference>
<evidence type="ECO:0000256" key="3">
    <source>
        <dbReference type="ARBA" id="ARBA00006180"/>
    </source>
</evidence>
<dbReference type="GO" id="GO:0006886">
    <property type="term" value="P:intracellular protein transport"/>
    <property type="evidence" value="ECO:0007669"/>
    <property type="project" value="InterPro"/>
</dbReference>
<feature type="compositionally biased region" description="Basic and acidic residues" evidence="11">
    <location>
        <begin position="919"/>
        <end position="928"/>
    </location>
</feature>
<dbReference type="Proteomes" id="UP001050691">
    <property type="component" value="Unassembled WGS sequence"/>
</dbReference>
<sequence>MIRPPDINPGWVSEVYHGHVTSKGEVLISRLYRTDLKRSIADVFRIQVISNNDVRSPIITLGSTSFFHVRVNNLYLLAVTKNNANAALVFEFCYRFVSIARSYFGKLDEESVKSNFVLIYELIDEIIDFGFPQNSEIDTLKTYITTEGVRLSTGEESSKITNQATGSISWRRGDVKYKKNEAFVDVVETVNVLVSANNTVLRADVDGHIVMRAYLSGTPECKFGLNDKLVLDKGDRPVGGDAVELDDCHFHQCVRLNQFDSDRTISFIPPDGEFELMKYRGTTNISLPLRVLPTITEIGTREVSYALTVKANFNTKLSATNVMLRIPTPLNTTTVDLKAPNGKAKYVPAENVIVWKIPRLQGGAETTLTGTAALTAVTNRQPWARPPIDVDFQVLMFTASGLLVRFLKVFEKSNYNSVKWVQTEYAFEFKFTVLRISKNFIEAIPHLVFEISWELMFWRFGFHNASSIDSLLDRDDVELEEILAEENLLQECKAQNTRLIDYFQRLDVLQRLLGYVSGSIEAEGTDHFKFPYVATEVLCSDIWSIVEACMSNTGQLLAPFWDGVLDLSSEELLSRPSLASHFSKINGAFMSKKPAEPEVIERIIRHIASPAIADLLFRIIQLDEHPSGAGVLEWLREEGLIPRLIDLLSPCEKPEIHTIAADVIKGIITMSAPSPVSSALNDAQQHVPTCNCFARDLASKENISKILYFMLDEVPLQPHNPAADSRILEYSFISNEFPTDFFPQTQLPNAESATSSVINAISVIMELIRKNNSDYFEPYLFHNLRNRLIQVQQHTSKDNDRDTLEQTMKELVDRMGIVHLGGMLDSFAERLDSFQELLANPRSMTGPVLTTVGNIMPLTMERFRICELYAELLHCSNMALLNRPPGTGPLYDENGRLQGGLSALEELARVISIGNGDSHTPDDAESKELPVQSLESMGTRSTDSLGSDLDPNLSDHSSEDVIDEIQENDSLDMGFPISSRTGELLAQPSPSSSPISSDVPHRVPEDSTNTPKEAISNTASCAIPSGDNLKCRFIELNVVSTLLDFFFLYPWNNFLHGTVYDFIHQILTGRVDDGFNRDLIIFLFRDAKLFDRIIAGHEENDTRCRQDKGVRLGYMGHLTLISEDVISALEHYPEDLSSTLHQYAPQPAWTRYVNGAYRETKSKDTSLLGGGKPALPSGVNMQKGRWAKVDEADLMPLNGVNESSPGITGEFKSAISSTMPPKNTANFGPPQDEESTPSHFARYLAEEIHATPISRISSVGSFSDASDDDDDDDDGSGWLTRSSPFDFDTPSNDTSPFDDSFSSNKTVQLYTGSSTTALGTPFTFDEEAADGFGSLVEARPNVNSFNLDQDDSAFEFGDFQSAETHSDGESTPTGDGWTFENAGDHMTFTDSDFFSDLSERIGDLKVNDNDDVRTKHIRDPSISQF</sequence>
<dbReference type="CDD" id="cd14836">
    <property type="entry name" value="AP2_Mu_N"/>
    <property type="match status" value="1"/>
</dbReference>
<dbReference type="GO" id="GO:0005905">
    <property type="term" value="C:clathrin-coated pit"/>
    <property type="evidence" value="ECO:0007669"/>
    <property type="project" value="UniProtKB-KW"/>
</dbReference>
<reference evidence="13" key="1">
    <citation type="submission" date="2021-10" db="EMBL/GenBank/DDBJ databases">
        <title>De novo Genome Assembly of Clathrus columnatus (Basidiomycota, Fungi) Using Illumina and Nanopore Sequence Data.</title>
        <authorList>
            <person name="Ogiso-Tanaka E."/>
            <person name="Itagaki H."/>
            <person name="Hosoya T."/>
            <person name="Hosaka K."/>
        </authorList>
    </citation>
    <scope>NUCLEOTIDE SEQUENCE</scope>
    <source>
        <strain evidence="13">MO-923</strain>
    </source>
</reference>
<dbReference type="Pfam" id="PF00928">
    <property type="entry name" value="Adap_comp_sub"/>
    <property type="match status" value="1"/>
</dbReference>
<dbReference type="GO" id="GO:0005886">
    <property type="term" value="C:plasma membrane"/>
    <property type="evidence" value="ECO:0007669"/>
    <property type="project" value="UniProtKB-SubCell"/>
</dbReference>
<dbReference type="FunFam" id="3.30.450.60:FF:000002">
    <property type="entry name" value="AP-2 complex subunit mu, putative"/>
    <property type="match status" value="1"/>
</dbReference>
<dbReference type="GO" id="GO:0005634">
    <property type="term" value="C:nucleus"/>
    <property type="evidence" value="ECO:0007669"/>
    <property type="project" value="TreeGrafter"/>
</dbReference>
<dbReference type="InterPro" id="IPR001392">
    <property type="entry name" value="Clathrin_mu"/>
</dbReference>
<feature type="compositionally biased region" description="Polar residues" evidence="11">
    <location>
        <begin position="1279"/>
        <end position="1303"/>
    </location>
</feature>
<dbReference type="GO" id="GO:0019888">
    <property type="term" value="F:protein phosphatase regulator activity"/>
    <property type="evidence" value="ECO:0007669"/>
    <property type="project" value="TreeGrafter"/>
</dbReference>
<dbReference type="CDD" id="cd09251">
    <property type="entry name" value="AP-2_Mu2_Cterm"/>
    <property type="match status" value="1"/>
</dbReference>
<feature type="compositionally biased region" description="Low complexity" evidence="11">
    <location>
        <begin position="988"/>
        <end position="997"/>
    </location>
</feature>
<dbReference type="PANTHER" id="PTHR12634:SF8">
    <property type="entry name" value="FIERY MOUNTAIN, ISOFORM D"/>
    <property type="match status" value="1"/>
</dbReference>
<dbReference type="SUPFAM" id="SSF64356">
    <property type="entry name" value="SNARE-like"/>
    <property type="match status" value="1"/>
</dbReference>
<evidence type="ECO:0000313" key="13">
    <source>
        <dbReference type="EMBL" id="GJJ12305.1"/>
    </source>
</evidence>
<comment type="caution">
    <text evidence="13">The sequence shown here is derived from an EMBL/GenBank/DDBJ whole genome shotgun (WGS) entry which is preliminary data.</text>
</comment>
<feature type="region of interest" description="Disordered" evidence="11">
    <location>
        <begin position="1362"/>
        <end position="1383"/>
    </location>
</feature>
<feature type="domain" description="MHD" evidence="12">
    <location>
        <begin position="179"/>
        <end position="434"/>
    </location>
</feature>
<comment type="subcellular location">
    <subcellularLocation>
        <location evidence="1">Cell membrane</location>
    </subcellularLocation>
    <subcellularLocation>
        <location evidence="2">Membrane</location>
        <location evidence="2">Coated pit</location>
        <topology evidence="2">Peripheral membrane protein</topology>
        <orientation evidence="2">Cytoplasmic side</orientation>
    </subcellularLocation>
</comment>
<proteinExistence type="inferred from homology"/>
<comment type="similarity">
    <text evidence="3">Belongs to the SAPS family.</text>
</comment>
<organism evidence="13 14">
    <name type="scientific">Clathrus columnatus</name>
    <dbReference type="NCBI Taxonomy" id="1419009"/>
    <lineage>
        <taxon>Eukaryota</taxon>
        <taxon>Fungi</taxon>
        <taxon>Dikarya</taxon>
        <taxon>Basidiomycota</taxon>
        <taxon>Agaricomycotina</taxon>
        <taxon>Agaricomycetes</taxon>
        <taxon>Phallomycetidae</taxon>
        <taxon>Phallales</taxon>
        <taxon>Clathraceae</taxon>
        <taxon>Clathrus</taxon>
    </lineage>
</organism>
<evidence type="ECO:0000256" key="1">
    <source>
        <dbReference type="ARBA" id="ARBA00004236"/>
    </source>
</evidence>
<evidence type="ECO:0000256" key="2">
    <source>
        <dbReference type="ARBA" id="ARBA00004277"/>
    </source>
</evidence>
<dbReference type="Gene3D" id="3.30.450.60">
    <property type="match status" value="1"/>
</dbReference>
<dbReference type="InterPro" id="IPR011012">
    <property type="entry name" value="Longin-like_dom_sf"/>
</dbReference>
<feature type="region of interest" description="Disordered" evidence="11">
    <location>
        <begin position="981"/>
        <end position="1013"/>
    </location>
</feature>
<keyword evidence="9" id="KW-0168">Coated pit</keyword>
<name>A0AAV5AHE6_9AGAM</name>
<gene>
    <name evidence="13" type="ORF">Clacol_006546</name>
</gene>
<accession>A0AAV5AHE6</accession>
<dbReference type="GO" id="GO:0030131">
    <property type="term" value="C:clathrin adaptor complex"/>
    <property type="evidence" value="ECO:0007669"/>
    <property type="project" value="InterPro"/>
</dbReference>
<dbReference type="GO" id="GO:0005829">
    <property type="term" value="C:cytosol"/>
    <property type="evidence" value="ECO:0007669"/>
    <property type="project" value="TreeGrafter"/>
</dbReference>
<feature type="region of interest" description="Disordered" evidence="11">
    <location>
        <begin position="1258"/>
        <end position="1303"/>
    </location>
</feature>
<dbReference type="InterPro" id="IPR028565">
    <property type="entry name" value="MHD"/>
</dbReference>
<feature type="compositionally biased region" description="Acidic residues" evidence="11">
    <location>
        <begin position="1265"/>
        <end position="1275"/>
    </location>
</feature>
<dbReference type="Pfam" id="PF04499">
    <property type="entry name" value="SAPS"/>
    <property type="match status" value="1"/>
</dbReference>
<keyword evidence="7" id="KW-0653">Protein transport</keyword>
<evidence type="ECO:0000256" key="8">
    <source>
        <dbReference type="ARBA" id="ARBA00023136"/>
    </source>
</evidence>
<dbReference type="SUPFAM" id="SSF49447">
    <property type="entry name" value="Second domain of Mu2 adaptin subunit (ap50) of ap2 adaptor"/>
    <property type="match status" value="1"/>
</dbReference>
<evidence type="ECO:0000256" key="9">
    <source>
        <dbReference type="ARBA" id="ARBA00023176"/>
    </source>
</evidence>
<evidence type="ECO:0000256" key="5">
    <source>
        <dbReference type="ARBA" id="ARBA00022475"/>
    </source>
</evidence>
<protein>
    <recommendedName>
        <fullName evidence="12">MHD domain-containing protein</fullName>
    </recommendedName>
</protein>
<dbReference type="GO" id="GO:0019903">
    <property type="term" value="F:protein phosphatase binding"/>
    <property type="evidence" value="ECO:0007669"/>
    <property type="project" value="InterPro"/>
</dbReference>
<keyword evidence="8" id="KW-0472">Membrane</keyword>
<keyword evidence="14" id="KW-1185">Reference proteome</keyword>
<evidence type="ECO:0000256" key="7">
    <source>
        <dbReference type="ARBA" id="ARBA00022927"/>
    </source>
</evidence>
<dbReference type="EMBL" id="BPWL01000007">
    <property type="protein sequence ID" value="GJJ12305.1"/>
    <property type="molecule type" value="Genomic_DNA"/>
</dbReference>
<evidence type="ECO:0000256" key="10">
    <source>
        <dbReference type="ARBA" id="ARBA00023306"/>
    </source>
</evidence>
<dbReference type="InterPro" id="IPR018240">
    <property type="entry name" value="Clathrin_mu_CS"/>
</dbReference>
<dbReference type="PROSITE" id="PS00990">
    <property type="entry name" value="CLAT_ADAPTOR_M_1"/>
    <property type="match status" value="1"/>
</dbReference>